<evidence type="ECO:0000313" key="8">
    <source>
        <dbReference type="Proteomes" id="UP000244905"/>
    </source>
</evidence>
<feature type="transmembrane region" description="Helical" evidence="5">
    <location>
        <begin position="204"/>
        <end position="223"/>
    </location>
</feature>
<evidence type="ECO:0000256" key="2">
    <source>
        <dbReference type="ARBA" id="ARBA00022692"/>
    </source>
</evidence>
<evidence type="ECO:0000256" key="3">
    <source>
        <dbReference type="ARBA" id="ARBA00022989"/>
    </source>
</evidence>
<dbReference type="Gene3D" id="1.20.1420.30">
    <property type="entry name" value="NCX, central ion-binding region"/>
    <property type="match status" value="1"/>
</dbReference>
<dbReference type="Pfam" id="PF01699">
    <property type="entry name" value="Na_Ca_ex"/>
    <property type="match status" value="2"/>
</dbReference>
<evidence type="ECO:0000256" key="4">
    <source>
        <dbReference type="ARBA" id="ARBA00023136"/>
    </source>
</evidence>
<feature type="transmembrane region" description="Helical" evidence="5">
    <location>
        <begin position="105"/>
        <end position="123"/>
    </location>
</feature>
<dbReference type="GO" id="GO:0008273">
    <property type="term" value="F:calcium, potassium:sodium antiporter activity"/>
    <property type="evidence" value="ECO:0007669"/>
    <property type="project" value="TreeGrafter"/>
</dbReference>
<protein>
    <submittedName>
        <fullName evidence="7">Sodium:calcium antiporter</fullName>
    </submittedName>
</protein>
<feature type="transmembrane region" description="Helical" evidence="5">
    <location>
        <begin position="277"/>
        <end position="296"/>
    </location>
</feature>
<keyword evidence="4 5" id="KW-0472">Membrane</keyword>
<keyword evidence="8" id="KW-1185">Reference proteome</keyword>
<reference evidence="8" key="1">
    <citation type="submission" date="2018-02" db="EMBL/GenBank/DDBJ databases">
        <authorList>
            <person name="Clavel T."/>
            <person name="Strowig T."/>
        </authorList>
    </citation>
    <scope>NUCLEOTIDE SEQUENCE [LARGE SCALE GENOMIC DNA]</scope>
    <source>
        <strain evidence="8">DSM 103720</strain>
    </source>
</reference>
<evidence type="ECO:0000259" key="6">
    <source>
        <dbReference type="Pfam" id="PF01699"/>
    </source>
</evidence>
<comment type="caution">
    <text evidence="7">The sequence shown here is derived from an EMBL/GenBank/DDBJ whole genome shotgun (WGS) entry which is preliminary data.</text>
</comment>
<keyword evidence="2 5" id="KW-0812">Transmembrane</keyword>
<feature type="domain" description="Sodium/calcium exchanger membrane region" evidence="6">
    <location>
        <begin position="5"/>
        <end position="150"/>
    </location>
</feature>
<dbReference type="GO" id="GO:0006874">
    <property type="term" value="P:intracellular calcium ion homeostasis"/>
    <property type="evidence" value="ECO:0007669"/>
    <property type="project" value="TreeGrafter"/>
</dbReference>
<organism evidence="7 8">
    <name type="scientific">Duncaniella muris</name>
    <dbReference type="NCBI Taxonomy" id="2094150"/>
    <lineage>
        <taxon>Bacteria</taxon>
        <taxon>Pseudomonadati</taxon>
        <taxon>Bacteroidota</taxon>
        <taxon>Bacteroidia</taxon>
        <taxon>Bacteroidales</taxon>
        <taxon>Muribaculaceae</taxon>
        <taxon>Duncaniella</taxon>
    </lineage>
</organism>
<dbReference type="AlphaFoldDB" id="A0A2V1ISH8"/>
<dbReference type="GO" id="GO:0005886">
    <property type="term" value="C:plasma membrane"/>
    <property type="evidence" value="ECO:0007669"/>
    <property type="project" value="TreeGrafter"/>
</dbReference>
<gene>
    <name evidence="7" type="ORF">C5O23_02535</name>
</gene>
<feature type="transmembrane region" description="Helical" evidence="5">
    <location>
        <begin position="38"/>
        <end position="62"/>
    </location>
</feature>
<dbReference type="Gene3D" id="6.10.280.80">
    <property type="entry name" value="NCX, peripheral helical region"/>
    <property type="match status" value="1"/>
</dbReference>
<name>A0A2V1ISH8_9BACT</name>
<feature type="transmembrane region" description="Helical" evidence="5">
    <location>
        <begin position="74"/>
        <end position="93"/>
    </location>
</feature>
<keyword evidence="3 5" id="KW-1133">Transmembrane helix</keyword>
<evidence type="ECO:0000256" key="1">
    <source>
        <dbReference type="ARBA" id="ARBA00004141"/>
    </source>
</evidence>
<dbReference type="InterPro" id="IPR044880">
    <property type="entry name" value="NCX_ion-bd_dom_sf"/>
</dbReference>
<feature type="domain" description="Sodium/calcium exchanger membrane region" evidence="6">
    <location>
        <begin position="179"/>
        <end position="321"/>
    </location>
</feature>
<dbReference type="NCBIfam" id="TIGR00367">
    <property type="entry name" value="calcium/sodium antiporter"/>
    <property type="match status" value="1"/>
</dbReference>
<evidence type="ECO:0000256" key="5">
    <source>
        <dbReference type="SAM" id="Phobius"/>
    </source>
</evidence>
<sequence length="325" mass="33895">MFLNIIFLLLGLVLILVGANALTDGASAIARRWGVSDLVIGLTIVAFGTSAPELTISFISALNGSAEMAVGNVVGSNIFNVLVIIGVTALFSPIRIERSIMTNEIPLVILSALALLAIGNGPLLDGDSAPAISRVDGILLLLFFAIFMRYTFSQAKAAPQPEQTSNSVTPVKEMPLWKAVTWIIGGLAALIYGGDRFVAGASGIASAIGVSDAIIGLTIVAAGTSLPELATSITAALKGKTGIALGNVIGSNIFNIFMVLGVTATVRPLRFGDIGNLDLLVLTGASLLFWIFGWFFRQRTITRAEGAVLTLGYIAYVAVLISRTS</sequence>
<dbReference type="InterPro" id="IPR004481">
    <property type="entry name" value="K/Na/Ca-exchanger"/>
</dbReference>
<proteinExistence type="predicted"/>
<dbReference type="GO" id="GO:0005262">
    <property type="term" value="F:calcium channel activity"/>
    <property type="evidence" value="ECO:0007669"/>
    <property type="project" value="TreeGrafter"/>
</dbReference>
<evidence type="ECO:0000313" key="7">
    <source>
        <dbReference type="EMBL" id="PWB03605.1"/>
    </source>
</evidence>
<feature type="transmembrane region" description="Helical" evidence="5">
    <location>
        <begin position="175"/>
        <end position="192"/>
    </location>
</feature>
<dbReference type="GeneID" id="82525225"/>
<accession>A0A2V1ISH8</accession>
<feature type="transmembrane region" description="Helical" evidence="5">
    <location>
        <begin position="135"/>
        <end position="152"/>
    </location>
</feature>
<dbReference type="EMBL" id="PUEC01000004">
    <property type="protein sequence ID" value="PWB03605.1"/>
    <property type="molecule type" value="Genomic_DNA"/>
</dbReference>
<dbReference type="PANTHER" id="PTHR10846">
    <property type="entry name" value="SODIUM/POTASSIUM/CALCIUM EXCHANGER"/>
    <property type="match status" value="1"/>
</dbReference>
<dbReference type="PANTHER" id="PTHR10846:SF8">
    <property type="entry name" value="INNER MEMBRANE PROTEIN YRBG"/>
    <property type="match status" value="1"/>
</dbReference>
<comment type="subcellular location">
    <subcellularLocation>
        <location evidence="1">Membrane</location>
        <topology evidence="1">Multi-pass membrane protein</topology>
    </subcellularLocation>
</comment>
<feature type="transmembrane region" description="Helical" evidence="5">
    <location>
        <begin position="302"/>
        <end position="321"/>
    </location>
</feature>
<dbReference type="Proteomes" id="UP000244905">
    <property type="component" value="Unassembled WGS sequence"/>
</dbReference>
<feature type="transmembrane region" description="Helical" evidence="5">
    <location>
        <begin position="243"/>
        <end position="265"/>
    </location>
</feature>
<dbReference type="InterPro" id="IPR004837">
    <property type="entry name" value="NaCa_Exmemb"/>
</dbReference>
<dbReference type="RefSeq" id="WP_107031387.1">
    <property type="nucleotide sequence ID" value="NZ_CAORQB010000012.1"/>
</dbReference>